<dbReference type="EMBL" id="KJ776580">
    <property type="protein sequence ID" value="AIW54716.1"/>
    <property type="molecule type" value="Genomic_DNA"/>
</dbReference>
<geneLocation type="plasmid" evidence="8">
    <name>pCDC5900</name>
</geneLocation>
<evidence type="ECO:0000256" key="3">
    <source>
        <dbReference type="ARBA" id="ARBA00022741"/>
    </source>
</evidence>
<dbReference type="SUPFAM" id="SSF52540">
    <property type="entry name" value="P-loop containing nucleoside triphosphate hydrolases"/>
    <property type="match status" value="1"/>
</dbReference>
<comment type="catalytic activity">
    <reaction evidence="6">
        <text>UDP-N-acetyl-alpha-D-glucosamine + ATP = UDP-N-acetyl-alpha-D-glucosamine 3'-phosphate + ADP + H(+)</text>
        <dbReference type="Rhea" id="RHEA:32671"/>
        <dbReference type="ChEBI" id="CHEBI:15378"/>
        <dbReference type="ChEBI" id="CHEBI:30616"/>
        <dbReference type="ChEBI" id="CHEBI:57705"/>
        <dbReference type="ChEBI" id="CHEBI:64353"/>
        <dbReference type="ChEBI" id="CHEBI:456216"/>
        <dbReference type="EC" id="2.7.1.176"/>
    </reaction>
</comment>
<dbReference type="GO" id="GO:0016301">
    <property type="term" value="F:kinase activity"/>
    <property type="evidence" value="ECO:0007669"/>
    <property type="project" value="InterPro"/>
</dbReference>
<evidence type="ECO:0000256" key="6">
    <source>
        <dbReference type="ARBA" id="ARBA00048178"/>
    </source>
</evidence>
<keyword evidence="4" id="KW-0067">ATP-binding</keyword>
<feature type="domain" description="Zeta toxin" evidence="7">
    <location>
        <begin position="5"/>
        <end position="174"/>
    </location>
</feature>
<dbReference type="InterPro" id="IPR027417">
    <property type="entry name" value="P-loop_NTPase"/>
</dbReference>
<proteinExistence type="inferred from homology"/>
<comment type="similarity">
    <text evidence="1">Belongs to the zeta toxin family.</text>
</comment>
<sequence>MFNNSNKPIYTVFAGINGAGKSTLYEGINQDILGVRINADEIAKTLGDFNDPKIQFKAGRIAVIKIKECIKDRINFNQETVLAGKSTLKQMQDLKDNGYKIHLLYVGLESKELAAKRVEDRVKLGGHNIPKELIYQRYDKSLNNLNLAMKIADAIKIYDNSKDKKRETVFIAENNKILYKSKEIPNWFKDTLNNYINSIHKEKPSLDDIINQAKKECVSINKNKESNINRNFDREK</sequence>
<dbReference type="GO" id="GO:0005524">
    <property type="term" value="F:ATP binding"/>
    <property type="evidence" value="ECO:0007669"/>
    <property type="project" value="UniProtKB-KW"/>
</dbReference>
<evidence type="ECO:0000256" key="5">
    <source>
        <dbReference type="ARBA" id="ARBA00032897"/>
    </source>
</evidence>
<evidence type="ECO:0000256" key="2">
    <source>
        <dbReference type="ARBA" id="ARBA00011963"/>
    </source>
</evidence>
<dbReference type="EMBL" id="KJ776582">
    <property type="protein sequence ID" value="AIW54845.1"/>
    <property type="molecule type" value="Genomic_DNA"/>
</dbReference>
<protein>
    <recommendedName>
        <fullName evidence="5">UDP-N-acetylglucosamine kinase</fullName>
        <ecNumber evidence="2">2.7.1.176</ecNumber>
    </recommendedName>
    <alternativeName>
        <fullName evidence="5">UDP-N-acetylglucosamine kinase</fullName>
    </alternativeName>
</protein>
<evidence type="ECO:0000259" key="7">
    <source>
        <dbReference type="Pfam" id="PF06414"/>
    </source>
</evidence>
<evidence type="ECO:0000256" key="1">
    <source>
        <dbReference type="ARBA" id="ARBA00009104"/>
    </source>
</evidence>
<evidence type="ECO:0000313" key="8">
    <source>
        <dbReference type="EMBL" id="AIW54716.1"/>
    </source>
</evidence>
<dbReference type="RefSeq" id="WP_172685573.1">
    <property type="nucleotide sequence ID" value="NZ_KJ776578.1"/>
</dbReference>
<dbReference type="PANTHER" id="PTHR39206">
    <property type="entry name" value="SLL8004 PROTEIN"/>
    <property type="match status" value="1"/>
</dbReference>
<dbReference type="Gene3D" id="3.40.50.300">
    <property type="entry name" value="P-loop containing nucleotide triphosphate hydrolases"/>
    <property type="match status" value="1"/>
</dbReference>
<dbReference type="AlphaFoldDB" id="A0A0A0UT86"/>
<dbReference type="InterPro" id="IPR010488">
    <property type="entry name" value="Zeta_toxin_domain"/>
</dbReference>
<dbReference type="EC" id="2.7.1.176" evidence="2"/>
<organism evidence="8">
    <name type="scientific">Clostridium botulinum</name>
    <dbReference type="NCBI Taxonomy" id="1491"/>
    <lineage>
        <taxon>Bacteria</taxon>
        <taxon>Bacillati</taxon>
        <taxon>Bacillota</taxon>
        <taxon>Clostridia</taxon>
        <taxon>Eubacteriales</taxon>
        <taxon>Clostridiaceae</taxon>
        <taxon>Clostridium</taxon>
    </lineage>
</organism>
<name>A0A0A0UT86_CLOBO</name>
<dbReference type="PANTHER" id="PTHR39206:SF1">
    <property type="entry name" value="SLL8004 PROTEIN"/>
    <property type="match status" value="1"/>
</dbReference>
<geneLocation type="plasmid" evidence="9">
    <name>pCDC3897</name>
</geneLocation>
<keyword evidence="8" id="KW-0614">Plasmid</keyword>
<reference evidence="8" key="1">
    <citation type="journal article" date="2014" name="Genome Biol. Evol.">
        <title>Three classes of plasmid (47-63 kb) carry the type B neurotoxin gene cluster of group II Clostridium botulinum.</title>
        <authorList>
            <person name="Carter A.T."/>
            <person name="Austin J.W."/>
            <person name="Weedmark K.A."/>
            <person name="Corbett C."/>
            <person name="Peck M.W."/>
        </authorList>
    </citation>
    <scope>NUCLEOTIDE SEQUENCE</scope>
    <source>
        <strain evidence="9">CDC3897</strain>
        <strain evidence="8">CDC5900</strain>
        <plasmid evidence="9">pCDC3897</plasmid>
        <plasmid evidence="8">pCDC5900</plasmid>
    </source>
</reference>
<dbReference type="Pfam" id="PF06414">
    <property type="entry name" value="Zeta_toxin"/>
    <property type="match status" value="1"/>
</dbReference>
<evidence type="ECO:0000256" key="4">
    <source>
        <dbReference type="ARBA" id="ARBA00022840"/>
    </source>
</evidence>
<evidence type="ECO:0000313" key="9">
    <source>
        <dbReference type="EMBL" id="AIW54845.1"/>
    </source>
</evidence>
<keyword evidence="3" id="KW-0547">Nucleotide-binding</keyword>
<accession>A0A0A0UT86</accession>